<dbReference type="RefSeq" id="WP_259965516.1">
    <property type="nucleotide sequence ID" value="NZ_CP081051.1"/>
</dbReference>
<evidence type="ECO:0000313" key="2">
    <source>
        <dbReference type="Proteomes" id="UP001058514"/>
    </source>
</evidence>
<reference evidence="1" key="1">
    <citation type="submission" date="2021-08" db="EMBL/GenBank/DDBJ databases">
        <authorList>
            <person name="Nwanade C."/>
            <person name="Wang M."/>
            <person name="Masoudi A."/>
            <person name="Yu Z."/>
            <person name="Liu J."/>
        </authorList>
    </citation>
    <scope>NUCLEOTIDE SEQUENCE</scope>
    <source>
        <strain evidence="1">S166</strain>
    </source>
</reference>
<dbReference type="EMBL" id="CP081051">
    <property type="protein sequence ID" value="UWQ42963.1"/>
    <property type="molecule type" value="Genomic_DNA"/>
</dbReference>
<keyword evidence="2" id="KW-1185">Reference proteome</keyword>
<protein>
    <recommendedName>
        <fullName evidence="3">Secreted protein</fullName>
    </recommendedName>
</protein>
<dbReference type="Proteomes" id="UP001058514">
    <property type="component" value="Chromosome"/>
</dbReference>
<evidence type="ECO:0000313" key="1">
    <source>
        <dbReference type="EMBL" id="UWQ42963.1"/>
    </source>
</evidence>
<evidence type="ECO:0008006" key="3">
    <source>
        <dbReference type="Google" id="ProtNLM"/>
    </source>
</evidence>
<proteinExistence type="predicted"/>
<organism evidence="1 2">
    <name type="scientific">Leisingera aquaemixtae</name>
    <dbReference type="NCBI Taxonomy" id="1396826"/>
    <lineage>
        <taxon>Bacteria</taxon>
        <taxon>Pseudomonadati</taxon>
        <taxon>Pseudomonadota</taxon>
        <taxon>Alphaproteobacteria</taxon>
        <taxon>Rhodobacterales</taxon>
        <taxon>Roseobacteraceae</taxon>
        <taxon>Leisingera</taxon>
    </lineage>
</organism>
<sequence>MGFALVLSVVTASAQHDPREALTHSEERAGHVLVWEVDASSVPRIDYSVCNDSGEDSAFYWAGANFGMGETCRLPDGACATHYELVEPEDFDHSDPMGASDVDLKPVEFGTGVGHEMLTRFWCTEGGRDLCATGVIGIWNRTVSKWVLPRRKGTEEVVTAEVETERDGNQLSSSVAFTGFDRLWLVLEGEGLSSETIRVSDADAQPVFTIPVTEIIEPGSGAIPGREIGVDALLVEVPAEPDAETTRRTFNLLSTGDAPVSLALMAAGERVPQIVMDTPAVLLPAQ</sequence>
<name>A0ABY5WN59_9RHOB</name>
<gene>
    <name evidence="1" type="ORF">K3718_07710</name>
</gene>
<accession>A0ABY5WN59</accession>